<evidence type="ECO:0000313" key="3">
    <source>
        <dbReference type="Proteomes" id="UP000468864"/>
    </source>
</evidence>
<dbReference type="AlphaFoldDB" id="A0A6N9ZFZ9"/>
<protein>
    <submittedName>
        <fullName evidence="2">Uncharacterized protein</fullName>
    </submittedName>
</protein>
<feature type="region of interest" description="Disordered" evidence="1">
    <location>
        <begin position="1"/>
        <end position="75"/>
    </location>
</feature>
<reference evidence="2 3" key="1">
    <citation type="submission" date="2019-12" db="EMBL/GenBank/DDBJ databases">
        <title>Rhizobium genotypes associated with high levels of biological nitrogen fixation by grain legumes in a temperate-maritime cropping system.</title>
        <authorList>
            <person name="Maluk M."/>
            <person name="Francesc Ferrando Molina F."/>
            <person name="Lopez Del Egido L."/>
            <person name="Lafos M."/>
            <person name="Langarica-Fuentes A."/>
            <person name="Gebre Yohannes G."/>
            <person name="Young M.W."/>
            <person name="Martin P."/>
            <person name="Gantlett R."/>
            <person name="Kenicer G."/>
            <person name="Hawes C."/>
            <person name="Begg G.S."/>
            <person name="Quilliam R.S."/>
            <person name="Squire G.R."/>
            <person name="Poole P.S."/>
            <person name="Young P.W."/>
            <person name="Iannetta P.M."/>
            <person name="James E.K."/>
        </authorList>
    </citation>
    <scope>NUCLEOTIDE SEQUENCE [LARGE SCALE GENOMIC DNA]</scope>
    <source>
        <strain evidence="2 3">JHI2449</strain>
    </source>
</reference>
<gene>
    <name evidence="2" type="ORF">GR206_15400</name>
</gene>
<dbReference type="EMBL" id="WUEP01000010">
    <property type="protein sequence ID" value="NEH92407.1"/>
    <property type="molecule type" value="Genomic_DNA"/>
</dbReference>
<organism evidence="2 3">
    <name type="scientific">Rhizobium laguerreae</name>
    <dbReference type="NCBI Taxonomy" id="1076926"/>
    <lineage>
        <taxon>Bacteria</taxon>
        <taxon>Pseudomonadati</taxon>
        <taxon>Pseudomonadota</taxon>
        <taxon>Alphaproteobacteria</taxon>
        <taxon>Hyphomicrobiales</taxon>
        <taxon>Rhizobiaceae</taxon>
        <taxon>Rhizobium/Agrobacterium group</taxon>
        <taxon>Rhizobium</taxon>
    </lineage>
</organism>
<sequence length="105" mass="11790">MEQARRSEHPVWPKARPSSFTRSAKRAQLIRPEAADPDRKTSDTADRLPPAKARRVGPKKKIPLRNPEIPPLRDSEIRRLSRAVAAEKHPMISGPQPISGFRSAI</sequence>
<comment type="caution">
    <text evidence="2">The sequence shown here is derived from an EMBL/GenBank/DDBJ whole genome shotgun (WGS) entry which is preliminary data.</text>
</comment>
<name>A0A6N9ZFZ9_9HYPH</name>
<accession>A0A6N9ZFZ9</accession>
<evidence type="ECO:0000256" key="1">
    <source>
        <dbReference type="SAM" id="MobiDB-lite"/>
    </source>
</evidence>
<proteinExistence type="predicted"/>
<feature type="compositionally biased region" description="Basic and acidic residues" evidence="1">
    <location>
        <begin position="1"/>
        <end position="11"/>
    </location>
</feature>
<evidence type="ECO:0000313" key="2">
    <source>
        <dbReference type="EMBL" id="NEH92407.1"/>
    </source>
</evidence>
<feature type="compositionally biased region" description="Basic residues" evidence="1">
    <location>
        <begin position="52"/>
        <end position="63"/>
    </location>
</feature>
<dbReference type="Proteomes" id="UP000468864">
    <property type="component" value="Unassembled WGS sequence"/>
</dbReference>
<feature type="compositionally biased region" description="Basic and acidic residues" evidence="1">
    <location>
        <begin position="33"/>
        <end position="46"/>
    </location>
</feature>